<reference evidence="2" key="2">
    <citation type="submission" date="2020-09" db="EMBL/GenBank/DDBJ databases">
        <authorList>
            <person name="Sun Q."/>
            <person name="Ohkuma M."/>
        </authorList>
    </citation>
    <scope>NUCLEOTIDE SEQUENCE</scope>
    <source>
        <strain evidence="2">JCM 13064</strain>
    </source>
</reference>
<comment type="caution">
    <text evidence="2">The sequence shown here is derived from an EMBL/GenBank/DDBJ whole genome shotgun (WGS) entry which is preliminary data.</text>
</comment>
<evidence type="ECO:0000313" key="2">
    <source>
        <dbReference type="EMBL" id="GGK79420.1"/>
    </source>
</evidence>
<evidence type="ECO:0000313" key="3">
    <source>
        <dbReference type="Proteomes" id="UP000645217"/>
    </source>
</evidence>
<proteinExistence type="predicted"/>
<sequence length="187" mass="21424">MLRPGQRAATDAYERRCLQVLRVAYPPRFMKTRGAEMLGTLLDLAEPGRSRPSARTVLDVLRGGLALRLRERPPLRHWLPYWFLGWRLPDKYRWWARDDLLGAFLPERRLLGMILLVGLPLALRDDDQDLRTQAGRAIVWSLTYLTCRLTASRTRRRLLAKHGFHPDGTPYPATPSTGRRRASSAAG</sequence>
<name>A0A917VHR4_9ACTN</name>
<dbReference type="AlphaFoldDB" id="A0A917VHR4"/>
<evidence type="ECO:0000256" key="1">
    <source>
        <dbReference type="SAM" id="MobiDB-lite"/>
    </source>
</evidence>
<feature type="region of interest" description="Disordered" evidence="1">
    <location>
        <begin position="162"/>
        <end position="187"/>
    </location>
</feature>
<keyword evidence="3" id="KW-1185">Reference proteome</keyword>
<reference evidence="2" key="1">
    <citation type="journal article" date="2014" name="Int. J. Syst. Evol. Microbiol.">
        <title>Complete genome sequence of Corynebacterium casei LMG S-19264T (=DSM 44701T), isolated from a smear-ripened cheese.</title>
        <authorList>
            <consortium name="US DOE Joint Genome Institute (JGI-PGF)"/>
            <person name="Walter F."/>
            <person name="Albersmeier A."/>
            <person name="Kalinowski J."/>
            <person name="Ruckert C."/>
        </authorList>
    </citation>
    <scope>NUCLEOTIDE SEQUENCE</scope>
    <source>
        <strain evidence="2">JCM 13064</strain>
    </source>
</reference>
<organism evidence="2 3">
    <name type="scientific">Sphaerisporangium melleum</name>
    <dbReference type="NCBI Taxonomy" id="321316"/>
    <lineage>
        <taxon>Bacteria</taxon>
        <taxon>Bacillati</taxon>
        <taxon>Actinomycetota</taxon>
        <taxon>Actinomycetes</taxon>
        <taxon>Streptosporangiales</taxon>
        <taxon>Streptosporangiaceae</taxon>
        <taxon>Sphaerisporangium</taxon>
    </lineage>
</organism>
<feature type="compositionally biased region" description="Basic residues" evidence="1">
    <location>
        <begin position="178"/>
        <end position="187"/>
    </location>
</feature>
<protein>
    <submittedName>
        <fullName evidence="2">Uncharacterized protein</fullName>
    </submittedName>
</protein>
<gene>
    <name evidence="2" type="ORF">GCM10007964_22580</name>
</gene>
<dbReference type="EMBL" id="BMNT01000010">
    <property type="protein sequence ID" value="GGK79420.1"/>
    <property type="molecule type" value="Genomic_DNA"/>
</dbReference>
<dbReference type="RefSeq" id="WP_189162912.1">
    <property type="nucleotide sequence ID" value="NZ_BMNT01000010.1"/>
</dbReference>
<dbReference type="Proteomes" id="UP000645217">
    <property type="component" value="Unassembled WGS sequence"/>
</dbReference>
<accession>A0A917VHR4</accession>